<keyword evidence="3 6" id="KW-0547">Nucleotide-binding</keyword>
<dbReference type="PROSITE" id="PS00107">
    <property type="entry name" value="PROTEIN_KINASE_ATP"/>
    <property type="match status" value="1"/>
</dbReference>
<dbReference type="PANTHER" id="PTHR24348">
    <property type="entry name" value="SERINE/THREONINE-PROTEIN KINASE UNC-51-RELATED"/>
    <property type="match status" value="1"/>
</dbReference>
<dbReference type="GO" id="GO:0010508">
    <property type="term" value="P:positive regulation of autophagy"/>
    <property type="evidence" value="ECO:0007669"/>
    <property type="project" value="TreeGrafter"/>
</dbReference>
<dbReference type="GO" id="GO:0000422">
    <property type="term" value="P:autophagy of mitochondrion"/>
    <property type="evidence" value="ECO:0007669"/>
    <property type="project" value="TreeGrafter"/>
</dbReference>
<feature type="compositionally biased region" description="Polar residues" evidence="7">
    <location>
        <begin position="302"/>
        <end position="317"/>
    </location>
</feature>
<feature type="compositionally biased region" description="Polar residues" evidence="7">
    <location>
        <begin position="468"/>
        <end position="488"/>
    </location>
</feature>
<feature type="region of interest" description="Disordered" evidence="7">
    <location>
        <begin position="276"/>
        <end position="356"/>
    </location>
</feature>
<protein>
    <recommendedName>
        <fullName evidence="1">non-specific serine/threonine protein kinase</fullName>
        <ecNumber evidence="1">2.7.11.1</ecNumber>
    </recommendedName>
</protein>
<dbReference type="Gene3D" id="3.30.200.20">
    <property type="entry name" value="Phosphorylase Kinase, domain 1"/>
    <property type="match status" value="1"/>
</dbReference>
<dbReference type="PANTHER" id="PTHR24348:SF22">
    <property type="entry name" value="NON-SPECIFIC SERINE_THREONINE PROTEIN KINASE"/>
    <property type="match status" value="1"/>
</dbReference>
<feature type="compositionally biased region" description="Low complexity" evidence="7">
    <location>
        <begin position="503"/>
        <end position="519"/>
    </location>
</feature>
<dbReference type="Pfam" id="PF00069">
    <property type="entry name" value="Pkinase"/>
    <property type="match status" value="1"/>
</dbReference>
<evidence type="ECO:0000313" key="10">
    <source>
        <dbReference type="RefSeq" id="XP_022096207.1"/>
    </source>
</evidence>
<dbReference type="InterPro" id="IPR011009">
    <property type="entry name" value="Kinase-like_dom_sf"/>
</dbReference>
<dbReference type="InterPro" id="IPR008271">
    <property type="entry name" value="Ser/Thr_kinase_AS"/>
</dbReference>
<dbReference type="GO" id="GO:0061709">
    <property type="term" value="P:reticulophagy"/>
    <property type="evidence" value="ECO:0007669"/>
    <property type="project" value="TreeGrafter"/>
</dbReference>
<evidence type="ECO:0000256" key="5">
    <source>
        <dbReference type="ARBA" id="ARBA00022840"/>
    </source>
</evidence>
<dbReference type="EC" id="2.7.11.1" evidence="1"/>
<keyword evidence="9" id="KW-1185">Reference proteome</keyword>
<keyword evidence="4" id="KW-0418">Kinase</keyword>
<dbReference type="GO" id="GO:0034045">
    <property type="term" value="C:phagophore assembly site membrane"/>
    <property type="evidence" value="ECO:0007669"/>
    <property type="project" value="TreeGrafter"/>
</dbReference>
<proteinExistence type="predicted"/>
<dbReference type="GO" id="GO:0004674">
    <property type="term" value="F:protein serine/threonine kinase activity"/>
    <property type="evidence" value="ECO:0007669"/>
    <property type="project" value="UniProtKB-EC"/>
</dbReference>
<dbReference type="GO" id="GO:0048675">
    <property type="term" value="P:axon extension"/>
    <property type="evidence" value="ECO:0007669"/>
    <property type="project" value="TreeGrafter"/>
</dbReference>
<dbReference type="GO" id="GO:0034727">
    <property type="term" value="P:piecemeal microautophagy of the nucleus"/>
    <property type="evidence" value="ECO:0007669"/>
    <property type="project" value="TreeGrafter"/>
</dbReference>
<gene>
    <name evidence="10" type="primary">LOC110982234</name>
</gene>
<reference evidence="10" key="1">
    <citation type="submission" date="2025-08" db="UniProtKB">
        <authorList>
            <consortium name="RefSeq"/>
        </authorList>
    </citation>
    <scope>IDENTIFICATION</scope>
</reference>
<dbReference type="GO" id="GO:0005829">
    <property type="term" value="C:cytosol"/>
    <property type="evidence" value="ECO:0007669"/>
    <property type="project" value="TreeGrafter"/>
</dbReference>
<dbReference type="InterPro" id="IPR000719">
    <property type="entry name" value="Prot_kinase_dom"/>
</dbReference>
<evidence type="ECO:0000256" key="2">
    <source>
        <dbReference type="ARBA" id="ARBA00022679"/>
    </source>
</evidence>
<dbReference type="RefSeq" id="XP_022096207.1">
    <property type="nucleotide sequence ID" value="XM_022240515.1"/>
</dbReference>
<dbReference type="InterPro" id="IPR045269">
    <property type="entry name" value="Atg1-like"/>
</dbReference>
<dbReference type="AlphaFoldDB" id="A0A8B7YU30"/>
<dbReference type="GeneID" id="110982234"/>
<sequence>MECVGDFEYNRKDLIGHGAFAVVFKGRRKQKPDEIVAIKCINKKNLSKSQSLPEKEIEILKDLHHENVVSLLHFKETSTSMVLVMEYCNGGDLADYLHAKGTLSEDTIRFFLRQIAAAMEVLHNKGIIHRDLKPQNLLLSHQSKKTPPPSDIRIKIADFGFARILEEDMMAATLCGSPLYMAPEVIMSLQYDGKADLWSLGTILFQCLTGSAPFKASNPPELKKFYQRAKHVLPDIPQGTSKELKDLLVRLLKRNQKDRIEFDAFFSHPFLGKKVQPTSSAPMPVPSRRHSFVADSPERRTLSVSPLSGNLPISSPEDQAPRKHRSSSSHSDTSRGGGTVSSSPDKYGAGTPQSISSLDNEIVEGDFVLVSPHFQCTGFEQSPKNRRMDRQRSVSDPPQASRRSSLPSPPPPTPMGLYATKAPGARSPTDGSQSPSERPTSLPLTAGSPGQSSLSPSRHQPPGIKMTPPSSGPQSATSPSKTSPQGVHQLQFGKLPSPVAAVGLTSPNSLPSSGLSGTGVIHRVSGRPQASPSPPLFRLPASSNSPPPAEGGATAQKWSPPAIKHPGSGSPARRKLSSPARISPLAFTNPSALPTIMGSPTKRGDKATSPMRTEDTILEAPLSAPFARSQRNKTFSGAISGYDGEDCSPKEVGFFPRSASSGRLDQYSLKAAFESLGKSPAGSIEGLAAVLANSPPTNAKFYIGSTSRRNSALLSEGSPSSQSSITYAASPPNMMGPITFVAPELPEETLLEPEHNETVERLNTILHIVDAITEVAQQRSDPLAESMYGVDTDIGTGDQVCFVSEGYRRAEQLVLYARGLELMSAALEMAKSEILAERLKPSNAVRNVVTVLNDRYHHCLSRCHSLYDRSMSRSRVVERDKITADKLMYNYAVELCQSTGLEELFGNPQECASRYHTAQWLLHGLCLQATSDSDRDLLLKYKLLLDQRIHHLERQSSPALASLAAS</sequence>
<evidence type="ECO:0000259" key="8">
    <source>
        <dbReference type="PROSITE" id="PS50011"/>
    </source>
</evidence>
<evidence type="ECO:0000256" key="3">
    <source>
        <dbReference type="ARBA" id="ARBA00022741"/>
    </source>
</evidence>
<dbReference type="CDD" id="cd14120">
    <property type="entry name" value="STKc_ULK1_2-like"/>
    <property type="match status" value="1"/>
</dbReference>
<dbReference type="SMART" id="SM00220">
    <property type="entry name" value="S_TKc"/>
    <property type="match status" value="1"/>
</dbReference>
<dbReference type="GO" id="GO:0005776">
    <property type="term" value="C:autophagosome"/>
    <property type="evidence" value="ECO:0007669"/>
    <property type="project" value="TreeGrafter"/>
</dbReference>
<feature type="binding site" evidence="6">
    <location>
        <position position="39"/>
    </location>
    <ligand>
        <name>ATP</name>
        <dbReference type="ChEBI" id="CHEBI:30616"/>
    </ligand>
</feature>
<dbReference type="GO" id="GO:0005524">
    <property type="term" value="F:ATP binding"/>
    <property type="evidence" value="ECO:0007669"/>
    <property type="project" value="UniProtKB-UniRule"/>
</dbReference>
<keyword evidence="2" id="KW-0808">Transferase</keyword>
<dbReference type="InterPro" id="IPR022708">
    <property type="entry name" value="Atg1-like_tMIT"/>
</dbReference>
<keyword evidence="5 6" id="KW-0067">ATP-binding</keyword>
<dbReference type="Gene3D" id="1.10.510.10">
    <property type="entry name" value="Transferase(Phosphotransferase) domain 1"/>
    <property type="match status" value="1"/>
</dbReference>
<feature type="compositionally biased region" description="Low complexity" evidence="7">
    <location>
        <begin position="397"/>
        <end position="406"/>
    </location>
</feature>
<dbReference type="FunFam" id="3.30.200.20:FF:000149">
    <property type="entry name" value="serine/threonine-protein kinase unc-51 isoform X1"/>
    <property type="match status" value="1"/>
</dbReference>
<evidence type="ECO:0000256" key="6">
    <source>
        <dbReference type="PROSITE-ProRule" id="PRU10141"/>
    </source>
</evidence>
<dbReference type="PROSITE" id="PS50011">
    <property type="entry name" value="PROTEIN_KINASE_DOM"/>
    <property type="match status" value="1"/>
</dbReference>
<feature type="domain" description="Protein kinase" evidence="8">
    <location>
        <begin position="9"/>
        <end position="271"/>
    </location>
</feature>
<feature type="region of interest" description="Disordered" evidence="7">
    <location>
        <begin position="378"/>
        <end position="609"/>
    </location>
</feature>
<dbReference type="FunFam" id="1.10.510.10:FF:000493">
    <property type="entry name" value="serine/threonine-protein kinase unc-51 isoform X2"/>
    <property type="match status" value="1"/>
</dbReference>
<feature type="compositionally biased region" description="Polar residues" evidence="7">
    <location>
        <begin position="429"/>
        <end position="458"/>
    </location>
</feature>
<name>A0A8B7YU30_ACAPL</name>
<dbReference type="Proteomes" id="UP000694845">
    <property type="component" value="Unplaced"/>
</dbReference>
<dbReference type="InterPro" id="IPR048941">
    <property type="entry name" value="ATG1-like_MIT2"/>
</dbReference>
<evidence type="ECO:0000256" key="4">
    <source>
        <dbReference type="ARBA" id="ARBA00022777"/>
    </source>
</evidence>
<evidence type="ECO:0000256" key="7">
    <source>
        <dbReference type="SAM" id="MobiDB-lite"/>
    </source>
</evidence>
<dbReference type="GO" id="GO:0042594">
    <property type="term" value="P:response to starvation"/>
    <property type="evidence" value="ECO:0007669"/>
    <property type="project" value="TreeGrafter"/>
</dbReference>
<dbReference type="InterPro" id="IPR017441">
    <property type="entry name" value="Protein_kinase_ATP_BS"/>
</dbReference>
<evidence type="ECO:0000313" key="9">
    <source>
        <dbReference type="Proteomes" id="UP000694845"/>
    </source>
</evidence>
<dbReference type="PROSITE" id="PS00108">
    <property type="entry name" value="PROTEIN_KINASE_ST"/>
    <property type="match status" value="1"/>
</dbReference>
<dbReference type="GO" id="GO:0000045">
    <property type="term" value="P:autophagosome assembly"/>
    <property type="evidence" value="ECO:0007669"/>
    <property type="project" value="TreeGrafter"/>
</dbReference>
<dbReference type="SUPFAM" id="SSF56112">
    <property type="entry name" value="Protein kinase-like (PK-like)"/>
    <property type="match status" value="1"/>
</dbReference>
<dbReference type="OMA" id="YNILACT"/>
<organism evidence="9 10">
    <name type="scientific">Acanthaster planci</name>
    <name type="common">Crown-of-thorns starfish</name>
    <dbReference type="NCBI Taxonomy" id="133434"/>
    <lineage>
        <taxon>Eukaryota</taxon>
        <taxon>Metazoa</taxon>
        <taxon>Echinodermata</taxon>
        <taxon>Eleutherozoa</taxon>
        <taxon>Asterozoa</taxon>
        <taxon>Asteroidea</taxon>
        <taxon>Valvatacea</taxon>
        <taxon>Valvatida</taxon>
        <taxon>Acanthasteridae</taxon>
        <taxon>Acanthaster</taxon>
    </lineage>
</organism>
<accession>A0A8B7YU30</accession>
<dbReference type="OrthoDB" id="346907at2759"/>
<dbReference type="KEGG" id="aplc:110982234"/>
<dbReference type="Pfam" id="PF12063">
    <property type="entry name" value="ATG1-like_MIT1"/>
    <property type="match status" value="1"/>
</dbReference>
<dbReference type="Pfam" id="PF21127">
    <property type="entry name" value="ATG1-like_MIT2"/>
    <property type="match status" value="1"/>
</dbReference>
<evidence type="ECO:0000256" key="1">
    <source>
        <dbReference type="ARBA" id="ARBA00012513"/>
    </source>
</evidence>